<dbReference type="PANTHER" id="PTHR37456">
    <property type="entry name" value="SI:CH211-266K2.1"/>
    <property type="match status" value="1"/>
</dbReference>
<dbReference type="Gene3D" id="1.20.5.320">
    <property type="entry name" value="6-Phosphogluconate Dehydrogenase, domain 3"/>
    <property type="match status" value="1"/>
</dbReference>
<organism evidence="3 4">
    <name type="scientific">Triplophysa tibetana</name>
    <dbReference type="NCBI Taxonomy" id="1572043"/>
    <lineage>
        <taxon>Eukaryota</taxon>
        <taxon>Metazoa</taxon>
        <taxon>Chordata</taxon>
        <taxon>Craniata</taxon>
        <taxon>Vertebrata</taxon>
        <taxon>Euteleostomi</taxon>
        <taxon>Actinopterygii</taxon>
        <taxon>Neopterygii</taxon>
        <taxon>Teleostei</taxon>
        <taxon>Ostariophysi</taxon>
        <taxon>Cypriniformes</taxon>
        <taxon>Nemacheilidae</taxon>
        <taxon>Triplophysa</taxon>
    </lineage>
</organism>
<dbReference type="PANTHER" id="PTHR37456:SF6">
    <property type="entry name" value="COLLAGEN ALPHA-1(XXIII) CHAIN-LIKE ISOFORM X2"/>
    <property type="match status" value="1"/>
</dbReference>
<proteinExistence type="predicted"/>
<dbReference type="Proteomes" id="UP000324632">
    <property type="component" value="Chromosome 4"/>
</dbReference>
<keyword evidence="3" id="KW-0176">Collagen</keyword>
<sequence length="990" mass="103241">MDKLTTTKIVRVEGGSGGTGREGNSSSSISQQVLTGSSAGGGVLVEKIITLSSAEGGSSRSYMISSSSSGSITTSSSGTGPVVDTIDGSLFLTSGAARDFSVTAGPISSSMVKSSSSKIKSSSISTNIPSVASSSSKTGEDLLTGFGSSSEFMSSSAGGSFGASGGSVNMSRSGGRDGSSALMSGGGGSSSMTVTKFGASSPSGTWKASDLSMGYSTGPTERKASLTLQMGGYEAAVATRERTQTRVYGMQNNLSSSGGALLSNGVGAGQAIPSSPITADDVFVKDGMFIGLGKDNVAAKKETERLVMSKNTGKQFTTLTTSAGPEIRKDESDDAAVGGCFCCSWWKWLLALIFGILLLLGLLCGLIALGEEVRKLKARVDALDGGGSGASPRTSRLFSTSPIHIVDPAELSFAERVPEVRSDTTIKLGSEPTPQDLVLQRTIQQILKTELQSDTVRVSLASSLKGERGEPGPKGPPGAIGHPGQEGSRGLKGSAGESGTDGLPGPRGREGPVGRRGEPGPSGTGAKGDKGSSGDVGALGPAGPPGPVGPKGETGGQGTPGLPGAPGPQGFRGEPGDPGSKGEKGPTGPSGAKDASWCSCVKILCLNKVIWESEDRVVTLLVPVLTLWVYLDLLESQVLPDHLGYQVPLALLVYLVHQVQREIMERMDRMEIQASQRGPFLNPAHLARQDFLGLMVNQALVNLDLPVKKVNQEALYPPQGSLDTRVALENLGSVFQGTLGHKVHKDLRDIKDQWVLWGRRVRKEGDPAAFRDHQVNLDPQGLLDLPVPLVKAHQMFFSRFQTTFKVKVLDNTLQDPQAHPDLRDLLAQPLKMFLLTVSSTTFKVGVYNLNGDEVRQYLIGPPGRPGPPGVPGGYGFNTQEVAGRVLRLMNDAGLTGVPGPPGPQGPQGPPGSSGGLVSYAANEHQQDIHAERQEYHNPNGLLRDMVEQGGFKMIPGPPGPPGRPGLSADFRDANMTEIVDFIRGTTFFFK</sequence>
<dbReference type="EMBL" id="SOYY01000004">
    <property type="protein sequence ID" value="KAA0721974.1"/>
    <property type="molecule type" value="Genomic_DNA"/>
</dbReference>
<feature type="compositionally biased region" description="Basic and acidic residues" evidence="1">
    <location>
        <begin position="507"/>
        <end position="518"/>
    </location>
</feature>
<dbReference type="AlphaFoldDB" id="A0A5A9PHW1"/>
<gene>
    <name evidence="3" type="ORF">E1301_Tti012048</name>
</gene>
<keyword evidence="2" id="KW-1133">Transmembrane helix</keyword>
<comment type="caution">
    <text evidence="3">The sequence shown here is derived from an EMBL/GenBank/DDBJ whole genome shotgun (WGS) entry which is preliminary data.</text>
</comment>
<feature type="region of interest" description="Disordered" evidence="1">
    <location>
        <begin position="115"/>
        <end position="140"/>
    </location>
</feature>
<name>A0A5A9PHW1_9TELE</name>
<dbReference type="InterPro" id="IPR008160">
    <property type="entry name" value="Collagen"/>
</dbReference>
<evidence type="ECO:0000313" key="4">
    <source>
        <dbReference type="Proteomes" id="UP000324632"/>
    </source>
</evidence>
<reference evidence="3 4" key="1">
    <citation type="journal article" date="2019" name="Mol. Ecol. Resour.">
        <title>Chromosome-level genome assembly of Triplophysa tibetana, a fish adapted to the harsh high-altitude environment of the Tibetan Plateau.</title>
        <authorList>
            <person name="Yang X."/>
            <person name="Liu H."/>
            <person name="Ma Z."/>
            <person name="Zou Y."/>
            <person name="Zou M."/>
            <person name="Mao Y."/>
            <person name="Li X."/>
            <person name="Wang H."/>
            <person name="Chen T."/>
            <person name="Wang W."/>
            <person name="Yang R."/>
        </authorList>
    </citation>
    <scope>NUCLEOTIDE SEQUENCE [LARGE SCALE GENOMIC DNA]</scope>
    <source>
        <strain evidence="3">TTIB1903HZAU</strain>
        <tissue evidence="3">Muscle</tissue>
    </source>
</reference>
<dbReference type="GO" id="GO:0005581">
    <property type="term" value="C:collagen trimer"/>
    <property type="evidence" value="ECO:0007669"/>
    <property type="project" value="UniProtKB-KW"/>
</dbReference>
<feature type="compositionally biased region" description="Low complexity" evidence="1">
    <location>
        <begin position="115"/>
        <end position="136"/>
    </location>
</feature>
<evidence type="ECO:0000256" key="1">
    <source>
        <dbReference type="SAM" id="MobiDB-lite"/>
    </source>
</evidence>
<keyword evidence="2" id="KW-0472">Membrane</keyword>
<dbReference type="Pfam" id="PF01391">
    <property type="entry name" value="Collagen"/>
    <property type="match status" value="2"/>
</dbReference>
<protein>
    <submittedName>
        <fullName evidence="3">Collagen alpha-1(XVII) chain 180 kDa bullous pemphigoid antigen 2</fullName>
    </submittedName>
</protein>
<feature type="compositionally biased region" description="Polar residues" evidence="1">
    <location>
        <begin position="192"/>
        <end position="202"/>
    </location>
</feature>
<feature type="region of interest" description="Disordered" evidence="1">
    <location>
        <begin position="462"/>
        <end position="594"/>
    </location>
</feature>
<accession>A0A5A9PHW1</accession>
<feature type="region of interest" description="Disordered" evidence="1">
    <location>
        <begin position="57"/>
        <end position="79"/>
    </location>
</feature>
<feature type="region of interest" description="Disordered" evidence="1">
    <location>
        <begin position="1"/>
        <end position="32"/>
    </location>
</feature>
<keyword evidence="2" id="KW-0812">Transmembrane</keyword>
<feature type="region of interest" description="Disordered" evidence="1">
    <location>
        <begin position="163"/>
        <end position="202"/>
    </location>
</feature>
<feature type="compositionally biased region" description="Pro residues" evidence="1">
    <location>
        <begin position="898"/>
        <end position="909"/>
    </location>
</feature>
<evidence type="ECO:0000256" key="2">
    <source>
        <dbReference type="SAM" id="Phobius"/>
    </source>
</evidence>
<evidence type="ECO:0000313" key="3">
    <source>
        <dbReference type="EMBL" id="KAA0721974.1"/>
    </source>
</evidence>
<feature type="transmembrane region" description="Helical" evidence="2">
    <location>
        <begin position="345"/>
        <end position="369"/>
    </location>
</feature>
<feature type="compositionally biased region" description="Gly residues" evidence="1">
    <location>
        <begin position="552"/>
        <end position="561"/>
    </location>
</feature>
<keyword evidence="4" id="KW-1185">Reference proteome</keyword>
<feature type="region of interest" description="Disordered" evidence="1">
    <location>
        <begin position="892"/>
        <end position="917"/>
    </location>
</feature>
<dbReference type="InterPro" id="IPR050938">
    <property type="entry name" value="Collagen_Structural_Proteins"/>
</dbReference>